<evidence type="ECO:0000313" key="1">
    <source>
        <dbReference type="EMBL" id="GFO01134.1"/>
    </source>
</evidence>
<dbReference type="EMBL" id="BLXT01003199">
    <property type="protein sequence ID" value="GFO01134.1"/>
    <property type="molecule type" value="Genomic_DNA"/>
</dbReference>
<comment type="caution">
    <text evidence="1">The sequence shown here is derived from an EMBL/GenBank/DDBJ whole genome shotgun (WGS) entry which is preliminary data.</text>
</comment>
<dbReference type="Proteomes" id="UP000735302">
    <property type="component" value="Unassembled WGS sequence"/>
</dbReference>
<evidence type="ECO:0000313" key="2">
    <source>
        <dbReference type="Proteomes" id="UP000735302"/>
    </source>
</evidence>
<dbReference type="AlphaFoldDB" id="A0AAV4A3D5"/>
<keyword evidence="2" id="KW-1185">Reference proteome</keyword>
<reference evidence="1 2" key="1">
    <citation type="journal article" date="2021" name="Elife">
        <title>Chloroplast acquisition without the gene transfer in kleptoplastic sea slugs, Plakobranchus ocellatus.</title>
        <authorList>
            <person name="Maeda T."/>
            <person name="Takahashi S."/>
            <person name="Yoshida T."/>
            <person name="Shimamura S."/>
            <person name="Takaki Y."/>
            <person name="Nagai Y."/>
            <person name="Toyoda A."/>
            <person name="Suzuki Y."/>
            <person name="Arimoto A."/>
            <person name="Ishii H."/>
            <person name="Satoh N."/>
            <person name="Nishiyama T."/>
            <person name="Hasebe M."/>
            <person name="Maruyama T."/>
            <person name="Minagawa J."/>
            <person name="Obokata J."/>
            <person name="Shigenobu S."/>
        </authorList>
    </citation>
    <scope>NUCLEOTIDE SEQUENCE [LARGE SCALE GENOMIC DNA]</scope>
</reference>
<proteinExistence type="predicted"/>
<protein>
    <submittedName>
        <fullName evidence="1">Uncharacterized protein</fullName>
    </submittedName>
</protein>
<organism evidence="1 2">
    <name type="scientific">Plakobranchus ocellatus</name>
    <dbReference type="NCBI Taxonomy" id="259542"/>
    <lineage>
        <taxon>Eukaryota</taxon>
        <taxon>Metazoa</taxon>
        <taxon>Spiralia</taxon>
        <taxon>Lophotrochozoa</taxon>
        <taxon>Mollusca</taxon>
        <taxon>Gastropoda</taxon>
        <taxon>Heterobranchia</taxon>
        <taxon>Euthyneura</taxon>
        <taxon>Panpulmonata</taxon>
        <taxon>Sacoglossa</taxon>
        <taxon>Placobranchoidea</taxon>
        <taxon>Plakobranchidae</taxon>
        <taxon>Plakobranchus</taxon>
    </lineage>
</organism>
<gene>
    <name evidence="1" type="ORF">PoB_002763900</name>
</gene>
<sequence length="100" mass="10921">MLQAHEEGNVASFQSLIGKLRRTRSPALSQCRFCIHFSPSLSTGAVTMQVLYTPLPPFLPGSVDGTVGTEATLGHAVSLQLRGRVRTHFRRTAQARAFIL</sequence>
<accession>A0AAV4A3D5</accession>
<name>A0AAV4A3D5_9GAST</name>